<organism evidence="1 2">
    <name type="scientific">Entomophthora muscae</name>
    <dbReference type="NCBI Taxonomy" id="34485"/>
    <lineage>
        <taxon>Eukaryota</taxon>
        <taxon>Fungi</taxon>
        <taxon>Fungi incertae sedis</taxon>
        <taxon>Zoopagomycota</taxon>
        <taxon>Entomophthoromycotina</taxon>
        <taxon>Entomophthoromycetes</taxon>
        <taxon>Entomophthorales</taxon>
        <taxon>Entomophthoraceae</taxon>
        <taxon>Entomophthora</taxon>
    </lineage>
</organism>
<reference evidence="1" key="1">
    <citation type="submission" date="2022-04" db="EMBL/GenBank/DDBJ databases">
        <title>Genome of the entomopathogenic fungus Entomophthora muscae.</title>
        <authorList>
            <person name="Elya C."/>
            <person name="Lovett B.R."/>
            <person name="Lee E."/>
            <person name="Macias A.M."/>
            <person name="Hajek A.E."/>
            <person name="De Bivort B.L."/>
            <person name="Kasson M.T."/>
            <person name="De Fine Licht H.H."/>
            <person name="Stajich J.E."/>
        </authorList>
    </citation>
    <scope>NUCLEOTIDE SEQUENCE</scope>
    <source>
        <strain evidence="1">Berkeley</strain>
    </source>
</reference>
<gene>
    <name evidence="1" type="ORF">DSO57_1024290</name>
</gene>
<keyword evidence="2" id="KW-1185">Reference proteome</keyword>
<evidence type="ECO:0000313" key="1">
    <source>
        <dbReference type="EMBL" id="KAJ9076635.1"/>
    </source>
</evidence>
<dbReference type="Proteomes" id="UP001165960">
    <property type="component" value="Unassembled WGS sequence"/>
</dbReference>
<proteinExistence type="predicted"/>
<comment type="caution">
    <text evidence="1">The sequence shown here is derived from an EMBL/GenBank/DDBJ whole genome shotgun (WGS) entry which is preliminary data.</text>
</comment>
<evidence type="ECO:0000313" key="2">
    <source>
        <dbReference type="Proteomes" id="UP001165960"/>
    </source>
</evidence>
<sequence>MKFKKELKICNKNLSSEQTPATKLMYATTAQALAIIASPTHKPPVNQAPVSQSAASQPPLALPYQQASEPPLLGKIAKSGNQKRQFPQSQIWEELLPKLGA</sequence>
<protein>
    <submittedName>
        <fullName evidence="1">Uncharacterized protein</fullName>
    </submittedName>
</protein>
<accession>A0ACC2TQ51</accession>
<name>A0ACC2TQ51_9FUNG</name>
<dbReference type="EMBL" id="QTSX02002260">
    <property type="protein sequence ID" value="KAJ9076635.1"/>
    <property type="molecule type" value="Genomic_DNA"/>
</dbReference>